<name>A0AA39PWS2_9AGAR</name>
<keyword evidence="3" id="KW-1185">Reference proteome</keyword>
<protein>
    <submittedName>
        <fullName evidence="2">Uncharacterized protein</fullName>
    </submittedName>
</protein>
<feature type="compositionally biased region" description="Pro residues" evidence="1">
    <location>
        <begin position="35"/>
        <end position="45"/>
    </location>
</feature>
<evidence type="ECO:0000313" key="2">
    <source>
        <dbReference type="EMBL" id="KAK0492003.1"/>
    </source>
</evidence>
<comment type="caution">
    <text evidence="2">The sequence shown here is derived from an EMBL/GenBank/DDBJ whole genome shotgun (WGS) entry which is preliminary data.</text>
</comment>
<evidence type="ECO:0000256" key="1">
    <source>
        <dbReference type="SAM" id="MobiDB-lite"/>
    </source>
</evidence>
<feature type="region of interest" description="Disordered" evidence="1">
    <location>
        <begin position="1"/>
        <end position="64"/>
    </location>
</feature>
<dbReference type="EMBL" id="JAUEPU010000032">
    <property type="protein sequence ID" value="KAK0492003.1"/>
    <property type="molecule type" value="Genomic_DNA"/>
</dbReference>
<dbReference type="AlphaFoldDB" id="A0AA39PWS2"/>
<gene>
    <name evidence="2" type="ORF">EDD18DRAFT_1185799</name>
</gene>
<evidence type="ECO:0000313" key="3">
    <source>
        <dbReference type="Proteomes" id="UP001175228"/>
    </source>
</evidence>
<reference evidence="2" key="1">
    <citation type="submission" date="2023-06" db="EMBL/GenBank/DDBJ databases">
        <authorList>
            <consortium name="Lawrence Berkeley National Laboratory"/>
            <person name="Ahrendt S."/>
            <person name="Sahu N."/>
            <person name="Indic B."/>
            <person name="Wong-Bajracharya J."/>
            <person name="Merenyi Z."/>
            <person name="Ke H.-M."/>
            <person name="Monk M."/>
            <person name="Kocsube S."/>
            <person name="Drula E."/>
            <person name="Lipzen A."/>
            <person name="Balint B."/>
            <person name="Henrissat B."/>
            <person name="Andreopoulos B."/>
            <person name="Martin F.M."/>
            <person name="Harder C.B."/>
            <person name="Rigling D."/>
            <person name="Ford K.L."/>
            <person name="Foster G.D."/>
            <person name="Pangilinan J."/>
            <person name="Papanicolaou A."/>
            <person name="Barry K."/>
            <person name="LaButti K."/>
            <person name="Viragh M."/>
            <person name="Koriabine M."/>
            <person name="Yan M."/>
            <person name="Riley R."/>
            <person name="Champramary S."/>
            <person name="Plett K.L."/>
            <person name="Tsai I.J."/>
            <person name="Slot J."/>
            <person name="Sipos G."/>
            <person name="Plett J."/>
            <person name="Nagy L.G."/>
            <person name="Grigoriev I.V."/>
        </authorList>
    </citation>
    <scope>NUCLEOTIDE SEQUENCE</scope>
    <source>
        <strain evidence="2">HWK02</strain>
    </source>
</reference>
<feature type="compositionally biased region" description="Low complexity" evidence="1">
    <location>
        <begin position="1"/>
        <end position="34"/>
    </location>
</feature>
<proteinExistence type="predicted"/>
<accession>A0AA39PWS2</accession>
<organism evidence="2 3">
    <name type="scientific">Armillaria luteobubalina</name>
    <dbReference type="NCBI Taxonomy" id="153913"/>
    <lineage>
        <taxon>Eukaryota</taxon>
        <taxon>Fungi</taxon>
        <taxon>Dikarya</taxon>
        <taxon>Basidiomycota</taxon>
        <taxon>Agaricomycotina</taxon>
        <taxon>Agaricomycetes</taxon>
        <taxon>Agaricomycetidae</taxon>
        <taxon>Agaricales</taxon>
        <taxon>Marasmiineae</taxon>
        <taxon>Physalacriaceae</taxon>
        <taxon>Armillaria</taxon>
    </lineage>
</organism>
<sequence length="219" mass="24012">MNSQMSLNQQNSQTPISLTTAGTSTTSLASTLHPTTPPTPVPPSPITNSSTGAGPTSQARRDERAMQSVVQALKETIRRMRTTLASVPTPDAGVQDFLRINLDMADLIEMWSNGHDFEEIYTLIQEVNDQYSAMIRRDPTAEGLRRRIASIASSTNELVPALSNLLTARSTKQSSIAGDSDRLIVVARFLRRVREEPSPNIPHRVSLPPLTPLDIQIPF</sequence>
<dbReference type="Proteomes" id="UP001175228">
    <property type="component" value="Unassembled WGS sequence"/>
</dbReference>